<dbReference type="CDD" id="cd06261">
    <property type="entry name" value="TM_PBP2"/>
    <property type="match status" value="1"/>
</dbReference>
<keyword evidence="4 8" id="KW-1133">Transmembrane helix</keyword>
<keyword evidence="2 8" id="KW-0813">Transport</keyword>
<dbReference type="GO" id="GO:0022857">
    <property type="term" value="F:transmembrane transporter activity"/>
    <property type="evidence" value="ECO:0007669"/>
    <property type="project" value="InterPro"/>
</dbReference>
<comment type="subcellular location">
    <subcellularLocation>
        <location evidence="8">Cell membrane</location>
        <topology evidence="8">Multi-pass membrane protein</topology>
    </subcellularLocation>
    <subcellularLocation>
        <location evidence="1">Membrane</location>
        <topology evidence="1">Multi-pass membrane protein</topology>
    </subcellularLocation>
</comment>
<comment type="similarity">
    <text evidence="6">In the C-terminal section; belongs to the OsmX family.</text>
</comment>
<dbReference type="Gene3D" id="3.40.190.10">
    <property type="entry name" value="Periplasmic binding protein-like II"/>
    <property type="match status" value="1"/>
</dbReference>
<evidence type="ECO:0000313" key="11">
    <source>
        <dbReference type="Proteomes" id="UP000824056"/>
    </source>
</evidence>
<reference evidence="10" key="2">
    <citation type="submission" date="2021-04" db="EMBL/GenBank/DDBJ databases">
        <authorList>
            <person name="Gilroy R."/>
        </authorList>
    </citation>
    <scope>NUCLEOTIDE SEQUENCE</scope>
    <source>
        <strain evidence="10">1068</strain>
    </source>
</reference>
<dbReference type="InterPro" id="IPR000515">
    <property type="entry name" value="MetI-like"/>
</dbReference>
<evidence type="ECO:0000313" key="10">
    <source>
        <dbReference type="EMBL" id="HIZ64585.1"/>
    </source>
</evidence>
<dbReference type="Pfam" id="PF00528">
    <property type="entry name" value="BPD_transp_1"/>
    <property type="match status" value="1"/>
</dbReference>
<proteinExistence type="inferred from homology"/>
<dbReference type="AlphaFoldDB" id="A0A9D2FQD3"/>
<accession>A0A9D2FQD3</accession>
<dbReference type="PANTHER" id="PTHR30177:SF4">
    <property type="entry name" value="OSMOPROTECTANT IMPORT PERMEASE PROTEIN OSMW"/>
    <property type="match status" value="1"/>
</dbReference>
<feature type="transmembrane region" description="Helical" evidence="8">
    <location>
        <begin position="228"/>
        <end position="248"/>
    </location>
</feature>
<dbReference type="Pfam" id="PF04069">
    <property type="entry name" value="OpuAC"/>
    <property type="match status" value="1"/>
</dbReference>
<reference evidence="10" key="1">
    <citation type="journal article" date="2021" name="PeerJ">
        <title>Extensive microbial diversity within the chicken gut microbiome revealed by metagenomics and culture.</title>
        <authorList>
            <person name="Gilroy R."/>
            <person name="Ravi A."/>
            <person name="Getino M."/>
            <person name="Pursley I."/>
            <person name="Horton D.L."/>
            <person name="Alikhan N.F."/>
            <person name="Baker D."/>
            <person name="Gharbi K."/>
            <person name="Hall N."/>
            <person name="Watson M."/>
            <person name="Adriaenssens E.M."/>
            <person name="Foster-Nyarko E."/>
            <person name="Jarju S."/>
            <person name="Secka A."/>
            <person name="Antonio M."/>
            <person name="Oren A."/>
            <person name="Chaudhuri R.R."/>
            <person name="La Ragione R."/>
            <person name="Hildebrand F."/>
            <person name="Pallen M.J."/>
        </authorList>
    </citation>
    <scope>NUCLEOTIDE SEQUENCE</scope>
    <source>
        <strain evidence="10">1068</strain>
    </source>
</reference>
<evidence type="ECO:0000259" key="9">
    <source>
        <dbReference type="PROSITE" id="PS50928"/>
    </source>
</evidence>
<dbReference type="PROSITE" id="PS50928">
    <property type="entry name" value="ABC_TM1"/>
    <property type="match status" value="1"/>
</dbReference>
<feature type="transmembrane region" description="Helical" evidence="8">
    <location>
        <begin position="57"/>
        <end position="78"/>
    </location>
</feature>
<gene>
    <name evidence="10" type="ORF">H9809_01565</name>
</gene>
<organism evidence="10 11">
    <name type="scientific">Candidatus Blautia pullicola</name>
    <dbReference type="NCBI Taxonomy" id="2838498"/>
    <lineage>
        <taxon>Bacteria</taxon>
        <taxon>Bacillati</taxon>
        <taxon>Bacillota</taxon>
        <taxon>Clostridia</taxon>
        <taxon>Lachnospirales</taxon>
        <taxon>Lachnospiraceae</taxon>
        <taxon>Blautia</taxon>
    </lineage>
</organism>
<keyword evidence="3 8" id="KW-0812">Transmembrane</keyword>
<evidence type="ECO:0000256" key="6">
    <source>
        <dbReference type="ARBA" id="ARBA00035642"/>
    </source>
</evidence>
<name>A0A9D2FQD3_9FIRM</name>
<dbReference type="GO" id="GO:0043190">
    <property type="term" value="C:ATP-binding cassette (ABC) transporter complex"/>
    <property type="evidence" value="ECO:0007669"/>
    <property type="project" value="InterPro"/>
</dbReference>
<evidence type="ECO:0000256" key="1">
    <source>
        <dbReference type="ARBA" id="ARBA00004141"/>
    </source>
</evidence>
<dbReference type="Gene3D" id="1.10.3720.10">
    <property type="entry name" value="MetI-like"/>
    <property type="match status" value="1"/>
</dbReference>
<dbReference type="InterPro" id="IPR007210">
    <property type="entry name" value="ABC_Gly_betaine_transp_sub-bd"/>
</dbReference>
<dbReference type="FunFam" id="1.10.3720.10:FF:000001">
    <property type="entry name" value="Glycine betaine ABC transporter, permease"/>
    <property type="match status" value="1"/>
</dbReference>
<dbReference type="Gene3D" id="3.40.190.120">
    <property type="entry name" value="Osmoprotection protein (prox), domain 2"/>
    <property type="match status" value="1"/>
</dbReference>
<comment type="similarity">
    <text evidence="8">Belongs to the binding-protein-dependent transport system permease family.</text>
</comment>
<feature type="transmembrane region" description="Helical" evidence="8">
    <location>
        <begin position="25"/>
        <end position="45"/>
    </location>
</feature>
<dbReference type="SUPFAM" id="SSF161098">
    <property type="entry name" value="MetI-like"/>
    <property type="match status" value="1"/>
</dbReference>
<evidence type="ECO:0000256" key="3">
    <source>
        <dbReference type="ARBA" id="ARBA00022692"/>
    </source>
</evidence>
<dbReference type="PANTHER" id="PTHR30177">
    <property type="entry name" value="GLYCINE BETAINE/L-PROLINE TRANSPORT SYSTEM PERMEASE PROTEIN PROW"/>
    <property type="match status" value="1"/>
</dbReference>
<comment type="caution">
    <text evidence="10">The sequence shown here is derived from an EMBL/GenBank/DDBJ whole genome shotgun (WGS) entry which is preliminary data.</text>
</comment>
<dbReference type="EMBL" id="DXBG01000032">
    <property type="protein sequence ID" value="HIZ64585.1"/>
    <property type="molecule type" value="Genomic_DNA"/>
</dbReference>
<sequence length="525" mass="57961">MNGLLDVFYQRKEELYQLFLQHMEMTAIAVLLSVCIGIPLGILITKNKKASGIVIGTANLMQSIPSIGLLAFLVPIVGIGEKPAIIMVIIYALLPIIKNTYIGITGIDPLTVESANGIGLSKMQSLFQIQIPIAMPYIMAGIRISAVTAVGTVTIAAFAGAGGLGWFINLGLNANDPDLVLLGAIPACLLALVVDFILGKAEAVLTPEGLKAADKIHYRTRKEQNRRIAGAVVFFVIIFLFPVVHTLVANLREKQDTLVVGSENFTEAIILGNIYSQLIQNQTDIQVEERFNLNGTMITMSAMENGDIDTFTDYTGVLAPNVLGLSLSENPENLYETVKEKMLQEYSMQVSQPLGFSNTYVFAVTRETSEKYGITKLSQLLEQAGELRLGCTTAFTQREDLLPKLQTEYQTEFKSVDGLEGNIRYQAISSGKVEVVDAFETDAILMDMDLVKIEDDIEYFPPYEAVAVTREDSFQKFPELREVMETLEGEISTEDMTEMNYKVDIESKTPKETAIEFLKEKNLIE</sequence>
<evidence type="ECO:0000256" key="8">
    <source>
        <dbReference type="RuleBase" id="RU363032"/>
    </source>
</evidence>
<evidence type="ECO:0000256" key="4">
    <source>
        <dbReference type="ARBA" id="ARBA00022989"/>
    </source>
</evidence>
<feature type="transmembrane region" description="Helical" evidence="8">
    <location>
        <begin position="179"/>
        <end position="198"/>
    </location>
</feature>
<evidence type="ECO:0000256" key="5">
    <source>
        <dbReference type="ARBA" id="ARBA00023136"/>
    </source>
</evidence>
<feature type="domain" description="ABC transmembrane type-1" evidence="9">
    <location>
        <begin position="19"/>
        <end position="198"/>
    </location>
</feature>
<dbReference type="Proteomes" id="UP000824056">
    <property type="component" value="Unassembled WGS sequence"/>
</dbReference>
<dbReference type="GO" id="GO:0031460">
    <property type="term" value="P:glycine betaine transport"/>
    <property type="evidence" value="ECO:0007669"/>
    <property type="project" value="TreeGrafter"/>
</dbReference>
<protein>
    <submittedName>
        <fullName evidence="10">ABC transporter permease/substrate-binding protein</fullName>
    </submittedName>
</protein>
<evidence type="ECO:0000256" key="7">
    <source>
        <dbReference type="ARBA" id="ARBA00035652"/>
    </source>
</evidence>
<dbReference type="SUPFAM" id="SSF53850">
    <property type="entry name" value="Periplasmic binding protein-like II"/>
    <property type="match status" value="1"/>
</dbReference>
<keyword evidence="5 8" id="KW-0472">Membrane</keyword>
<comment type="similarity">
    <text evidence="7">In the N-terminal section; belongs to the binding-protein-dependent transport system permease family.</text>
</comment>
<feature type="transmembrane region" description="Helical" evidence="8">
    <location>
        <begin position="84"/>
        <end position="104"/>
    </location>
</feature>
<feature type="transmembrane region" description="Helical" evidence="8">
    <location>
        <begin position="144"/>
        <end position="167"/>
    </location>
</feature>
<evidence type="ECO:0000256" key="2">
    <source>
        <dbReference type="ARBA" id="ARBA00022448"/>
    </source>
</evidence>
<dbReference type="InterPro" id="IPR035906">
    <property type="entry name" value="MetI-like_sf"/>
</dbReference>
<dbReference type="InterPro" id="IPR051204">
    <property type="entry name" value="ABC_transp_perm/SBD"/>
</dbReference>